<keyword evidence="2" id="KW-1185">Reference proteome</keyword>
<evidence type="ECO:0000313" key="2">
    <source>
        <dbReference type="Proteomes" id="UP000293850"/>
    </source>
</evidence>
<organism evidence="1 2">
    <name type="scientific">Citrobacter arsenatis</name>
    <dbReference type="NCBI Taxonomy" id="2546350"/>
    <lineage>
        <taxon>Bacteria</taxon>
        <taxon>Pseudomonadati</taxon>
        <taxon>Pseudomonadota</taxon>
        <taxon>Gammaproteobacteria</taxon>
        <taxon>Enterobacterales</taxon>
        <taxon>Enterobacteriaceae</taxon>
        <taxon>Citrobacter</taxon>
    </lineage>
</organism>
<dbReference type="AlphaFoldDB" id="A0A4P6WLR9"/>
<dbReference type="KEGG" id="cars:E1B03_09530"/>
<reference evidence="1 2" key="1">
    <citation type="submission" date="2019-03" db="EMBL/GenBank/DDBJ databases">
        <title>Complete genome sequence of an arsenate-respiring bacteria, Citrobacter sp. LY-1.</title>
        <authorList>
            <person name="Wang H."/>
            <person name="Liu Y."/>
            <person name="Li Q."/>
            <person name="Huang J."/>
        </authorList>
    </citation>
    <scope>NUCLEOTIDE SEQUENCE [LARGE SCALE GENOMIC DNA]</scope>
    <source>
        <strain evidence="1 2">LY-1</strain>
    </source>
</reference>
<dbReference type="Proteomes" id="UP000293850">
    <property type="component" value="Chromosome"/>
</dbReference>
<protein>
    <submittedName>
        <fullName evidence="1">Uncharacterized protein</fullName>
    </submittedName>
</protein>
<accession>A0A4P6WLR9</accession>
<name>A0A4P6WLR9_9ENTR</name>
<sequence>MAGVVCRPDKAFTPPSGTDAAQLPDGDANASYQAYESSGLICIPNDFTYIISALDHVKVFVCSAHFMTPNAVAHVSG</sequence>
<gene>
    <name evidence="1" type="ORF">E1B03_09530</name>
</gene>
<proteinExistence type="predicted"/>
<dbReference type="EMBL" id="CP037864">
    <property type="protein sequence ID" value="QBM22665.1"/>
    <property type="molecule type" value="Genomic_DNA"/>
</dbReference>
<evidence type="ECO:0000313" key="1">
    <source>
        <dbReference type="EMBL" id="QBM22665.1"/>
    </source>
</evidence>